<proteinExistence type="predicted"/>
<evidence type="ECO:0000313" key="3">
    <source>
        <dbReference type="Proteomes" id="UP000674938"/>
    </source>
</evidence>
<reference evidence="2" key="1">
    <citation type="submission" date="2020-12" db="EMBL/GenBank/DDBJ databases">
        <title>Vagococcus allomyrinae sp. nov. and Enterococcus lavae sp. nov., isolated from the larvae of Allomyrina dichotoma.</title>
        <authorList>
            <person name="Lee S.D."/>
        </authorList>
    </citation>
    <scope>NUCLEOTIDE SEQUENCE</scope>
    <source>
        <strain evidence="2">BWB3-3</strain>
    </source>
</reference>
<accession>A0A940PCZ3</accession>
<name>A0A940PCZ3_9ENTE</name>
<feature type="transmembrane region" description="Helical" evidence="1">
    <location>
        <begin position="181"/>
        <end position="202"/>
    </location>
</feature>
<comment type="caution">
    <text evidence="2">The sequence shown here is derived from an EMBL/GenBank/DDBJ whole genome shotgun (WGS) entry which is preliminary data.</text>
</comment>
<protein>
    <submittedName>
        <fullName evidence="2">Uncharacterized protein</fullName>
    </submittedName>
</protein>
<keyword evidence="1" id="KW-0472">Membrane</keyword>
<keyword evidence="3" id="KW-1185">Reference proteome</keyword>
<feature type="transmembrane region" description="Helical" evidence="1">
    <location>
        <begin position="97"/>
        <end position="121"/>
    </location>
</feature>
<feature type="transmembrane region" description="Helical" evidence="1">
    <location>
        <begin position="56"/>
        <end position="76"/>
    </location>
</feature>
<feature type="transmembrane region" description="Helical" evidence="1">
    <location>
        <begin position="146"/>
        <end position="169"/>
    </location>
</feature>
<evidence type="ECO:0000256" key="1">
    <source>
        <dbReference type="SAM" id="Phobius"/>
    </source>
</evidence>
<dbReference type="EMBL" id="JAEEGA010000009">
    <property type="protein sequence ID" value="MBP1042287.1"/>
    <property type="molecule type" value="Genomic_DNA"/>
</dbReference>
<dbReference type="Proteomes" id="UP000674938">
    <property type="component" value="Unassembled WGS sequence"/>
</dbReference>
<evidence type="ECO:0000313" key="2">
    <source>
        <dbReference type="EMBL" id="MBP1042287.1"/>
    </source>
</evidence>
<dbReference type="RefSeq" id="WP_209529316.1">
    <property type="nucleotide sequence ID" value="NZ_JAEEGA010000009.1"/>
</dbReference>
<keyword evidence="1" id="KW-1133">Transmembrane helix</keyword>
<organism evidence="2 3">
    <name type="scientific">Vagococcus allomyrinae</name>
    <dbReference type="NCBI Taxonomy" id="2794353"/>
    <lineage>
        <taxon>Bacteria</taxon>
        <taxon>Bacillati</taxon>
        <taxon>Bacillota</taxon>
        <taxon>Bacilli</taxon>
        <taxon>Lactobacillales</taxon>
        <taxon>Enterococcaceae</taxon>
        <taxon>Vagococcus</taxon>
    </lineage>
</organism>
<gene>
    <name evidence="2" type="ORF">I6N95_14805</name>
</gene>
<dbReference type="AlphaFoldDB" id="A0A940PCZ3"/>
<feature type="transmembrane region" description="Helical" evidence="1">
    <location>
        <begin position="12"/>
        <end position="36"/>
    </location>
</feature>
<feature type="transmembrane region" description="Helical" evidence="1">
    <location>
        <begin position="214"/>
        <end position="233"/>
    </location>
</feature>
<keyword evidence="1" id="KW-0812">Transmembrane</keyword>
<sequence length="239" mass="25788">MLISVIKSEAIKFFSFSWCLIGGGATLLIPLIILIMSPDRLLTKELLLNQSLNMLYMGQLGVIVFSAAFWGQEYLGSSLRTSLLGTPDRNQWVIAKSLFLLLAVGMMTILTAVSCLVIGTIKFKLTVDISFLISYGRHLIGPGVSWLQLAGISAGMAILTQSIIVPIAVLGSMSLGLSQMLLGVSPLAIYLPNLASFNAFVLPTSPSFLEPRTGLVVQFLWLACFGGLGAYLLQRQEVS</sequence>